<proteinExistence type="predicted"/>
<evidence type="ECO:0000313" key="1">
    <source>
        <dbReference type="EMBL" id="MBO0947079.1"/>
    </source>
</evidence>
<keyword evidence="2" id="KW-1185">Reference proteome</keyword>
<dbReference type="EMBL" id="JAFMYW010000001">
    <property type="protein sequence ID" value="MBO0947079.1"/>
    <property type="molecule type" value="Genomic_DNA"/>
</dbReference>
<organism evidence="1 2">
    <name type="scientific">Fibrella forsythiae</name>
    <dbReference type="NCBI Taxonomy" id="2817061"/>
    <lineage>
        <taxon>Bacteria</taxon>
        <taxon>Pseudomonadati</taxon>
        <taxon>Bacteroidota</taxon>
        <taxon>Cytophagia</taxon>
        <taxon>Cytophagales</taxon>
        <taxon>Spirosomataceae</taxon>
        <taxon>Fibrella</taxon>
    </lineage>
</organism>
<sequence length="79" mass="8716">MRTVALEEHISLPELTSRIPEELIIARGWPAPDSPNSPTKRVGPELREVGEARLKSMDEAGITVQVLAGMPKQLFMCYG</sequence>
<dbReference type="Gene3D" id="3.20.20.140">
    <property type="entry name" value="Metal-dependent hydrolases"/>
    <property type="match status" value="1"/>
</dbReference>
<reference evidence="1 2" key="1">
    <citation type="submission" date="2021-03" db="EMBL/GenBank/DDBJ databases">
        <title>Fibrella sp. HMF5405 genome sequencing and assembly.</title>
        <authorList>
            <person name="Kang H."/>
            <person name="Kim H."/>
            <person name="Bae S."/>
            <person name="Joh K."/>
        </authorList>
    </citation>
    <scope>NUCLEOTIDE SEQUENCE [LARGE SCALE GENOMIC DNA]</scope>
    <source>
        <strain evidence="1 2">HMF5405</strain>
    </source>
</reference>
<gene>
    <name evidence="1" type="ORF">J2I46_00685</name>
</gene>
<protein>
    <recommendedName>
        <fullName evidence="3">Amidohydrolase</fullName>
    </recommendedName>
</protein>
<evidence type="ECO:0008006" key="3">
    <source>
        <dbReference type="Google" id="ProtNLM"/>
    </source>
</evidence>
<name>A0ABS3JAS5_9BACT</name>
<evidence type="ECO:0000313" key="2">
    <source>
        <dbReference type="Proteomes" id="UP000664628"/>
    </source>
</evidence>
<comment type="caution">
    <text evidence="1">The sequence shown here is derived from an EMBL/GenBank/DDBJ whole genome shotgun (WGS) entry which is preliminary data.</text>
</comment>
<dbReference type="Proteomes" id="UP000664628">
    <property type="component" value="Unassembled WGS sequence"/>
</dbReference>
<accession>A0ABS3JAS5</accession>
<dbReference type="RefSeq" id="WP_207327001.1">
    <property type="nucleotide sequence ID" value="NZ_JAFMYW010000001.1"/>
</dbReference>